<protein>
    <submittedName>
        <fullName evidence="1">Uncharacterized protein</fullName>
    </submittedName>
</protein>
<gene>
    <name evidence="1" type="ORF">B1J93_04545</name>
</gene>
<organism evidence="1 2">
    <name type="scientific">Leptospira kirschneri serovar Pomona</name>
    <dbReference type="NCBI Taxonomy" id="561005"/>
    <lineage>
        <taxon>Bacteria</taxon>
        <taxon>Pseudomonadati</taxon>
        <taxon>Spirochaetota</taxon>
        <taxon>Spirochaetia</taxon>
        <taxon>Leptospirales</taxon>
        <taxon>Leptospiraceae</taxon>
        <taxon>Leptospira</taxon>
    </lineage>
</organism>
<evidence type="ECO:0000313" key="1">
    <source>
        <dbReference type="EMBL" id="OOV45870.1"/>
    </source>
</evidence>
<dbReference type="EMBL" id="MVIT01000048">
    <property type="protein sequence ID" value="OOV45870.1"/>
    <property type="molecule type" value="Genomic_DNA"/>
</dbReference>
<reference evidence="1 2" key="1">
    <citation type="submission" date="2017-02" db="EMBL/GenBank/DDBJ databases">
        <title>Comparative genomic analysis of Brazilian Leptospira kirschneri strains of different serogroups.</title>
        <authorList>
            <person name="Moreno L.Z."/>
            <person name="Miraglia F."/>
            <person name="Kremer F.S."/>
            <person name="Eslabao M.R."/>
            <person name="Lilenbaum W."/>
            <person name="Dellagostin O.A."/>
            <person name="Moreno A.M."/>
        </authorList>
    </citation>
    <scope>NUCLEOTIDE SEQUENCE [LARGE SCALE GENOMIC DNA]</scope>
    <source>
        <strain evidence="1 2">M110/06</strain>
    </source>
</reference>
<proteinExistence type="predicted"/>
<name>A0A1T1DYI5_9LEPT</name>
<accession>A0A1T1DYI5</accession>
<comment type="caution">
    <text evidence="1">The sequence shown here is derived from an EMBL/GenBank/DDBJ whole genome shotgun (WGS) entry which is preliminary data.</text>
</comment>
<dbReference type="Proteomes" id="UP000191008">
    <property type="component" value="Unassembled WGS sequence"/>
</dbReference>
<dbReference type="AlphaFoldDB" id="A0A1T1DYI5"/>
<sequence length="65" mass="7874">MNSVVFCKFFVFESPDFLKDRLDKTTIENIFGCKLFFLTGEKFLKQKVEKLNLRSVFIFEKRWNL</sequence>
<dbReference type="RefSeq" id="WP_020766100.1">
    <property type="nucleotide sequence ID" value="NZ_MVIT01000048.1"/>
</dbReference>
<evidence type="ECO:0000313" key="2">
    <source>
        <dbReference type="Proteomes" id="UP000191008"/>
    </source>
</evidence>